<gene>
    <name evidence="2" type="ORF">IQ266_17180</name>
</gene>
<dbReference type="EMBL" id="JADEXQ010000065">
    <property type="protein sequence ID" value="MBE9031469.1"/>
    <property type="molecule type" value="Genomic_DNA"/>
</dbReference>
<evidence type="ECO:0000313" key="2">
    <source>
        <dbReference type="EMBL" id="MBE9031469.1"/>
    </source>
</evidence>
<feature type="compositionally biased region" description="Low complexity" evidence="1">
    <location>
        <begin position="183"/>
        <end position="195"/>
    </location>
</feature>
<accession>A0A928VSL8</accession>
<feature type="compositionally biased region" description="Polar residues" evidence="1">
    <location>
        <begin position="138"/>
        <end position="149"/>
    </location>
</feature>
<name>A0A928VSL8_9CYAN</name>
<comment type="caution">
    <text evidence="2">The sequence shown here is derived from an EMBL/GenBank/DDBJ whole genome shotgun (WGS) entry which is preliminary data.</text>
</comment>
<proteinExistence type="predicted"/>
<feature type="compositionally biased region" description="Polar residues" evidence="1">
    <location>
        <begin position="324"/>
        <end position="339"/>
    </location>
</feature>
<sequence length="527" mass="56865">MAYTTVINPLSSDFQTQNLRSASPGDNTQSYQAPHPSAFNAALEDLIQDFTQKSPSNRFIDSIKPLRFIGPTLAATSTAAGVIFLGHDFLNASPTSTLQPIATDQIRLDYNRQSQSSDKLQLPTPLDPEVFQPEKSISRSSKQGQSTPEYNVVVPKNRGFNQAESIPIIPISRIPRSTKVISDSIPSASSSMQISQPRPQTKLPAQPSSKLNQTQPIAKKKVGAKNELSASNSSSSALPVQEPAEFVEQFLQPPAPLLMQPSEQKSVESTKTPPTTSESSVLPNASPSPRKLFQQIKEAPKPEKKATAKSQTPAPKPIPLKSADPNQQKFSQPSTQKNLSPERIKIPPRKLEPSIITNQRKNSDLSRPSNKSTNLAKAKIPTVKNNNIDSPSVAVPERVTMTARQKIVISEEQSESTVQQENLPQMLPAEQTNVRQSPIPQINVPKQTAIVAPKDQISHERSTQDIIEAASQVQASTPIAAKSLVQASVAPPEILPASVSPIISEAQAVEANTNPVATAAGIVVPTE</sequence>
<evidence type="ECO:0000256" key="1">
    <source>
        <dbReference type="SAM" id="MobiDB-lite"/>
    </source>
</evidence>
<dbReference type="Proteomes" id="UP000625316">
    <property type="component" value="Unassembled WGS sequence"/>
</dbReference>
<feature type="region of interest" description="Disordered" evidence="1">
    <location>
        <begin position="183"/>
        <end position="389"/>
    </location>
</feature>
<evidence type="ECO:0000313" key="3">
    <source>
        <dbReference type="Proteomes" id="UP000625316"/>
    </source>
</evidence>
<feature type="compositionally biased region" description="Polar residues" evidence="1">
    <location>
        <begin position="206"/>
        <end position="216"/>
    </location>
</feature>
<feature type="region of interest" description="Disordered" evidence="1">
    <location>
        <begin position="112"/>
        <end position="150"/>
    </location>
</feature>
<dbReference type="AlphaFoldDB" id="A0A928VSL8"/>
<keyword evidence="3" id="KW-1185">Reference proteome</keyword>
<feature type="compositionally biased region" description="Polar residues" evidence="1">
    <location>
        <begin position="355"/>
        <end position="375"/>
    </location>
</feature>
<feature type="compositionally biased region" description="Basic and acidic residues" evidence="1">
    <location>
        <begin position="340"/>
        <end position="352"/>
    </location>
</feature>
<feature type="compositionally biased region" description="Low complexity" evidence="1">
    <location>
        <begin position="267"/>
        <end position="281"/>
    </location>
</feature>
<dbReference type="RefSeq" id="WP_264326297.1">
    <property type="nucleotide sequence ID" value="NZ_JADEXQ010000065.1"/>
</dbReference>
<organism evidence="2 3">
    <name type="scientific">Romeriopsis navalis LEGE 11480</name>
    <dbReference type="NCBI Taxonomy" id="2777977"/>
    <lineage>
        <taxon>Bacteria</taxon>
        <taxon>Bacillati</taxon>
        <taxon>Cyanobacteriota</taxon>
        <taxon>Cyanophyceae</taxon>
        <taxon>Leptolyngbyales</taxon>
        <taxon>Leptolyngbyaceae</taxon>
        <taxon>Romeriopsis</taxon>
        <taxon>Romeriopsis navalis</taxon>
    </lineage>
</organism>
<protein>
    <submittedName>
        <fullName evidence="2">Uncharacterized protein</fullName>
    </submittedName>
</protein>
<reference evidence="2" key="1">
    <citation type="submission" date="2020-10" db="EMBL/GenBank/DDBJ databases">
        <authorList>
            <person name="Castelo-Branco R."/>
            <person name="Eusebio N."/>
            <person name="Adriana R."/>
            <person name="Vieira A."/>
            <person name="Brugerolle De Fraissinette N."/>
            <person name="Rezende De Castro R."/>
            <person name="Schneider M.P."/>
            <person name="Vasconcelos V."/>
            <person name="Leao P.N."/>
        </authorList>
    </citation>
    <scope>NUCLEOTIDE SEQUENCE</scope>
    <source>
        <strain evidence="2">LEGE 11480</strain>
    </source>
</reference>